<proteinExistence type="predicted"/>
<dbReference type="STRING" id="1047168.A0A0F4GS69"/>
<evidence type="ECO:0000256" key="4">
    <source>
        <dbReference type="PROSITE-ProRule" id="PRU00134"/>
    </source>
</evidence>
<organism evidence="7 8">
    <name type="scientific">Zymoseptoria brevis</name>
    <dbReference type="NCBI Taxonomy" id="1047168"/>
    <lineage>
        <taxon>Eukaryota</taxon>
        <taxon>Fungi</taxon>
        <taxon>Dikarya</taxon>
        <taxon>Ascomycota</taxon>
        <taxon>Pezizomycotina</taxon>
        <taxon>Dothideomycetes</taxon>
        <taxon>Dothideomycetidae</taxon>
        <taxon>Mycosphaerellales</taxon>
        <taxon>Mycosphaerellaceae</taxon>
        <taxon>Zymoseptoria</taxon>
    </lineage>
</organism>
<feature type="region of interest" description="Disordered" evidence="5">
    <location>
        <begin position="215"/>
        <end position="259"/>
    </location>
</feature>
<dbReference type="PROSITE" id="PS01360">
    <property type="entry name" value="ZF_MYND_1"/>
    <property type="match status" value="1"/>
</dbReference>
<evidence type="ECO:0000256" key="5">
    <source>
        <dbReference type="SAM" id="MobiDB-lite"/>
    </source>
</evidence>
<evidence type="ECO:0000256" key="3">
    <source>
        <dbReference type="ARBA" id="ARBA00022833"/>
    </source>
</evidence>
<dbReference type="AlphaFoldDB" id="A0A0F4GS69"/>
<gene>
    <name evidence="7" type="ORF">TI39_contig343g00016</name>
</gene>
<sequence>MASLDREDRARLITTGNRLMAHAKKHLTIMMEAQDAGNKYPLGTAIMVRFDLQQLIAVGEVLGKDGLLFTLRGAQLANSPCMAAGVTTIEAQAKELVECWDVRQEIGRTEFEAQAKKFVADYSEKDAKSPPDDAGLRLRRDCLVWSEEDFLGCPTDVEKYGEKKNCTFCGARSFPTFPERVLLTCGRCKIALYCDKRCQEMDLKYHKEFCKKTKKSQIAKTSKGSKTAQPANMEEPAEHDGASEGDEEEGGVSLPKHEE</sequence>
<dbReference type="PROSITE" id="PS50865">
    <property type="entry name" value="ZF_MYND_2"/>
    <property type="match status" value="1"/>
</dbReference>
<keyword evidence="2 4" id="KW-0863">Zinc-finger</keyword>
<comment type="caution">
    <text evidence="7">The sequence shown here is derived from an EMBL/GenBank/DDBJ whole genome shotgun (WGS) entry which is preliminary data.</text>
</comment>
<keyword evidence="1" id="KW-0479">Metal-binding</keyword>
<dbReference type="OrthoDB" id="3641925at2759"/>
<keyword evidence="3" id="KW-0862">Zinc</keyword>
<evidence type="ECO:0000256" key="2">
    <source>
        <dbReference type="ARBA" id="ARBA00022771"/>
    </source>
</evidence>
<feature type="compositionally biased region" description="Polar residues" evidence="5">
    <location>
        <begin position="218"/>
        <end position="230"/>
    </location>
</feature>
<name>A0A0F4GS69_9PEZI</name>
<feature type="domain" description="MYND-type" evidence="6">
    <location>
        <begin position="166"/>
        <end position="210"/>
    </location>
</feature>
<dbReference type="SUPFAM" id="SSF144232">
    <property type="entry name" value="HIT/MYND zinc finger-like"/>
    <property type="match status" value="1"/>
</dbReference>
<evidence type="ECO:0000256" key="1">
    <source>
        <dbReference type="ARBA" id="ARBA00022723"/>
    </source>
</evidence>
<dbReference type="Gene3D" id="6.10.140.2220">
    <property type="match status" value="1"/>
</dbReference>
<keyword evidence="8" id="KW-1185">Reference proteome</keyword>
<accession>A0A0F4GS69</accession>
<dbReference type="Pfam" id="PF01753">
    <property type="entry name" value="zf-MYND"/>
    <property type="match status" value="1"/>
</dbReference>
<dbReference type="InterPro" id="IPR002893">
    <property type="entry name" value="Znf_MYND"/>
</dbReference>
<reference evidence="7 8" key="1">
    <citation type="submission" date="2015-03" db="EMBL/GenBank/DDBJ databases">
        <title>RNA-seq based gene annotation and comparative genomics of four Zymoseptoria species reveal species-specific pathogenicity related genes and transposable element activity.</title>
        <authorList>
            <person name="Grandaubert J."/>
            <person name="Bhattacharyya A."/>
            <person name="Stukenbrock E.H."/>
        </authorList>
    </citation>
    <scope>NUCLEOTIDE SEQUENCE [LARGE SCALE GENOMIC DNA]</scope>
    <source>
        <strain evidence="7 8">Zb18110</strain>
    </source>
</reference>
<dbReference type="EMBL" id="LAFY01000335">
    <property type="protein sequence ID" value="KJY00074.1"/>
    <property type="molecule type" value="Genomic_DNA"/>
</dbReference>
<dbReference type="GO" id="GO:0008270">
    <property type="term" value="F:zinc ion binding"/>
    <property type="evidence" value="ECO:0007669"/>
    <property type="project" value="UniProtKB-KW"/>
</dbReference>
<evidence type="ECO:0000313" key="8">
    <source>
        <dbReference type="Proteomes" id="UP000033647"/>
    </source>
</evidence>
<evidence type="ECO:0000313" key="7">
    <source>
        <dbReference type="EMBL" id="KJY00074.1"/>
    </source>
</evidence>
<evidence type="ECO:0000259" key="6">
    <source>
        <dbReference type="PROSITE" id="PS50865"/>
    </source>
</evidence>
<protein>
    <recommendedName>
        <fullName evidence="6">MYND-type domain-containing protein</fullName>
    </recommendedName>
</protein>
<dbReference type="Proteomes" id="UP000033647">
    <property type="component" value="Unassembled WGS sequence"/>
</dbReference>